<dbReference type="InterPro" id="IPR006276">
    <property type="entry name" value="Cobalamin-indep_Met_synthase"/>
</dbReference>
<feature type="binding site" evidence="12">
    <location>
        <position position="654"/>
    </location>
    <ligand>
        <name>Zn(2+)</name>
        <dbReference type="ChEBI" id="CHEBI:29105"/>
        <label>1</label>
        <note>catalytic</note>
    </ligand>
</feature>
<dbReference type="FunFam" id="3.20.20.210:FF:000002">
    <property type="entry name" value="5-methyltetrahydropteroyltriglutamate--homocysteine methyltransferase"/>
    <property type="match status" value="1"/>
</dbReference>
<keyword evidence="4 10" id="KW-0489">Methyltransferase</keyword>
<comment type="pathway">
    <text evidence="2 10">Amino-acid biosynthesis; L-methionine biosynthesis via de novo pathway; L-methionine from L-homocysteine (MetE route): step 1/1.</text>
</comment>
<feature type="binding site" evidence="10 11">
    <location>
        <begin position="442"/>
        <end position="444"/>
    </location>
    <ligand>
        <name>L-methionine</name>
        <dbReference type="ChEBI" id="CHEBI:57844"/>
    </ligand>
</feature>
<feature type="binding site" evidence="10 11">
    <location>
        <position position="572"/>
    </location>
    <ligand>
        <name>5-methyltetrahydropteroyltri-L-glutamate</name>
        <dbReference type="ChEBI" id="CHEBI:58207"/>
    </ligand>
</feature>
<feature type="binding site" evidence="10 11">
    <location>
        <begin position="442"/>
        <end position="444"/>
    </location>
    <ligand>
        <name>L-homocysteine</name>
        <dbReference type="ChEBI" id="CHEBI:58199"/>
    </ligand>
</feature>
<keyword evidence="17" id="KW-1185">Reference proteome</keyword>
<evidence type="ECO:0000256" key="12">
    <source>
        <dbReference type="PIRSR" id="PIRSR000382-2"/>
    </source>
</evidence>
<feature type="binding site" evidence="10">
    <location>
        <position position="652"/>
    </location>
    <ligand>
        <name>Zn(2+)</name>
        <dbReference type="ChEBI" id="CHEBI:29105"/>
        <note>catalytic</note>
    </ligand>
</feature>
<keyword evidence="8 10" id="KW-0862">Zinc</keyword>
<evidence type="ECO:0000313" key="17">
    <source>
        <dbReference type="Proteomes" id="UP000004095"/>
    </source>
</evidence>
<dbReference type="SUPFAM" id="SSF51726">
    <property type="entry name" value="UROD/MetE-like"/>
    <property type="match status" value="2"/>
</dbReference>
<evidence type="ECO:0000259" key="15">
    <source>
        <dbReference type="Pfam" id="PF08267"/>
    </source>
</evidence>
<evidence type="ECO:0000256" key="8">
    <source>
        <dbReference type="ARBA" id="ARBA00022833"/>
    </source>
</evidence>
<dbReference type="Gene3D" id="3.20.20.210">
    <property type="match status" value="2"/>
</dbReference>
<feature type="binding site" evidence="12">
    <location>
        <position position="676"/>
    </location>
    <ligand>
        <name>Zn(2+)</name>
        <dbReference type="ChEBI" id="CHEBI:29105"/>
        <label>1</label>
        <note>catalytic</note>
    </ligand>
</feature>
<feature type="domain" description="Cobalamin-independent methionine synthase MetE N-terminal" evidence="15">
    <location>
        <begin position="3"/>
        <end position="315"/>
    </location>
</feature>
<comment type="function">
    <text evidence="1 10">Catalyzes the transfer of a methyl group from 5-methyltetrahydrofolate to homocysteine resulting in methionine formation.</text>
</comment>
<feature type="active site" description="Proton donor" evidence="10 13">
    <location>
        <position position="705"/>
    </location>
</feature>
<feature type="binding site" evidence="11">
    <location>
        <position position="120"/>
    </location>
    <ligand>
        <name>5-methyltetrahydropteroyltri-L-glutamate</name>
        <dbReference type="ChEBI" id="CHEBI:58207"/>
    </ligand>
</feature>
<keyword evidence="10" id="KW-0677">Repeat</keyword>
<feature type="binding site" evidence="10">
    <location>
        <position position="676"/>
    </location>
    <ligand>
        <name>Zn(2+)</name>
        <dbReference type="ChEBI" id="CHEBI:29105"/>
        <note>catalytic</note>
    </ligand>
</feature>
<evidence type="ECO:0000256" key="3">
    <source>
        <dbReference type="ARBA" id="ARBA00009553"/>
    </source>
</evidence>
<dbReference type="eggNOG" id="COG0620">
    <property type="taxonomic scope" value="Bacteria"/>
</dbReference>
<dbReference type="Pfam" id="PF08267">
    <property type="entry name" value="Meth_synt_1"/>
    <property type="match status" value="1"/>
</dbReference>
<dbReference type="AlphaFoldDB" id="A1ZP45"/>
<dbReference type="CDD" id="cd03311">
    <property type="entry name" value="CIMS_C_terminal_like"/>
    <property type="match status" value="1"/>
</dbReference>
<evidence type="ECO:0000256" key="5">
    <source>
        <dbReference type="ARBA" id="ARBA00022605"/>
    </source>
</evidence>
<comment type="catalytic activity">
    <reaction evidence="10">
        <text>5-methyltetrahydropteroyltri-L-glutamate + L-homocysteine = tetrahydropteroyltri-L-glutamate + L-methionine</text>
        <dbReference type="Rhea" id="RHEA:21196"/>
        <dbReference type="ChEBI" id="CHEBI:57844"/>
        <dbReference type="ChEBI" id="CHEBI:58140"/>
        <dbReference type="ChEBI" id="CHEBI:58199"/>
        <dbReference type="ChEBI" id="CHEBI:58207"/>
        <dbReference type="EC" id="2.1.1.14"/>
    </reaction>
</comment>
<dbReference type="FunFam" id="3.20.20.210:FF:000003">
    <property type="entry name" value="5-methyltetrahydropteroyltriglutamate--homocysteine methyltransferase"/>
    <property type="match status" value="1"/>
</dbReference>
<dbReference type="RefSeq" id="WP_002698829.1">
    <property type="nucleotide sequence ID" value="NZ_AAWS01000020.1"/>
</dbReference>
<dbReference type="Proteomes" id="UP000004095">
    <property type="component" value="Unassembled WGS sequence"/>
</dbReference>
<dbReference type="NCBIfam" id="NF003556">
    <property type="entry name" value="PRK05222.1"/>
    <property type="match status" value="1"/>
</dbReference>
<comment type="cofactor">
    <cofactor evidence="12">
        <name>Zn(2+)</name>
        <dbReference type="ChEBI" id="CHEBI:29105"/>
    </cofactor>
    <text evidence="12">Binds 2 Zn(2+) ions per subunit.</text>
</comment>
<keyword evidence="9 10" id="KW-0486">Methionine biosynthesis</keyword>
<keyword evidence="5 10" id="KW-0028">Amino-acid biosynthesis</keyword>
<evidence type="ECO:0000256" key="9">
    <source>
        <dbReference type="ARBA" id="ARBA00023167"/>
    </source>
</evidence>
<evidence type="ECO:0000256" key="13">
    <source>
        <dbReference type="PIRSR" id="PIRSR000382-3"/>
    </source>
</evidence>
<dbReference type="PIRSF" id="PIRSF000382">
    <property type="entry name" value="MeTrfase_B12_ind"/>
    <property type="match status" value="1"/>
</dbReference>
<feature type="binding site" evidence="10">
    <location>
        <position position="495"/>
    </location>
    <ligand>
        <name>L-homocysteine</name>
        <dbReference type="ChEBI" id="CHEBI:58199"/>
    </ligand>
</feature>
<feature type="binding site" evidence="10">
    <location>
        <position position="616"/>
    </location>
    <ligand>
        <name>5-methyltetrahydropteroyltri-L-glutamate</name>
        <dbReference type="ChEBI" id="CHEBI:58207"/>
    </ligand>
</feature>
<dbReference type="OrthoDB" id="244285at2"/>
<dbReference type="GO" id="GO:0008270">
    <property type="term" value="F:zinc ion binding"/>
    <property type="evidence" value="ECO:0007669"/>
    <property type="project" value="InterPro"/>
</dbReference>
<feature type="binding site" evidence="10">
    <location>
        <position position="737"/>
    </location>
    <ligand>
        <name>Zn(2+)</name>
        <dbReference type="ChEBI" id="CHEBI:29105"/>
        <note>catalytic</note>
    </ligand>
</feature>
<feature type="domain" description="Cobalamin-independent methionine synthase MetE C-terminal/archaeal" evidence="14">
    <location>
        <begin position="437"/>
        <end position="759"/>
    </location>
</feature>
<comment type="cofactor">
    <cofactor evidence="10">
        <name>Zn(2+)</name>
        <dbReference type="ChEBI" id="CHEBI:29105"/>
    </cofactor>
    <text evidence="10">Binds 1 zinc ion per subunit.</text>
</comment>
<evidence type="ECO:0000256" key="2">
    <source>
        <dbReference type="ARBA" id="ARBA00004681"/>
    </source>
</evidence>
<sequence>MFTNILGYPRIGAHRELKKACEKYWKGKITVDELLKVGQEQRAFNWQTQQEQGVDLIPANDFSYYDQVLDTVLAFGVIPERYQPLKALSKTDLYFAMARGYQKGDDDVIAMEMTKWFDTNYHYMVPEFAASQTFALYDDKPVREFLESKALGIHTKPVLLSPVSFLLLGKEKEKGFHRITLLERLLPVYIELLRQLCDAGADWIQIDEPFLVMDLSKEEQKALRTTYETIKKEVPQAKIILTTYFEGLRQNTALACELPACALHIDLARDVNQLGAVLDHLKPDVSLSLGLVDGRNIWKNDFTKSLPMINQAVEKLGQDRVMVATSCSLLHTPCDLDLETNEEVLPQGIKRWLAFAKQKVEEVAVLKKLCQSDTHQSVKQWLTQNMLDIESRQQSELIHKSEVKQRVVAIKPEDYTRDSTFETRQLRQREKLNLPVFPTTTIGSFPQTAEIRKLRQQFKKGQLTQAEYEDLLQQNIEQTIRWQESVGLDVLVHGEYERNDMVEYFGELLEGFVFTKNGWVQSYGSRGVKPPIIFGDVQRSEAMTVRWSSFAQQQTQKLVKGMLTGPVTILQWSFVRDDQPRSVTAQQIALAIRDEVSDLEKAGIQVVQIDEPAIREGLPLRTKDWDVYLKWAVNAFRLASSGVKDETQIHTHMCYSEFNDIIPQIAAMDADVITIETSRSQMELLEAFREFRYPNEIGPGVYDIHSPRVPSTEEMTHLLQKASEFLPAQNIWVNPDCGLKTRDWAETKVALTNLVEAAKKMRETTA</sequence>
<feature type="binding site" evidence="10 11">
    <location>
        <position position="495"/>
    </location>
    <ligand>
        <name>L-methionine</name>
        <dbReference type="ChEBI" id="CHEBI:57844"/>
    </ligand>
</feature>
<evidence type="ECO:0000256" key="7">
    <source>
        <dbReference type="ARBA" id="ARBA00022723"/>
    </source>
</evidence>
<feature type="binding site" evidence="10 11">
    <location>
        <position position="610"/>
    </location>
    <ligand>
        <name>L-methionine</name>
        <dbReference type="ChEBI" id="CHEBI:57844"/>
    </ligand>
</feature>
<gene>
    <name evidence="10" type="primary">metE</name>
    <name evidence="16" type="ORF">M23134_00278</name>
</gene>
<feature type="binding site" evidence="10">
    <location>
        <begin position="15"/>
        <end position="18"/>
    </location>
    <ligand>
        <name>5-methyltetrahydropteroyltri-L-glutamate</name>
        <dbReference type="ChEBI" id="CHEBI:58207"/>
    </ligand>
</feature>
<organism evidence="16 17">
    <name type="scientific">Microscilla marina ATCC 23134</name>
    <dbReference type="NCBI Taxonomy" id="313606"/>
    <lineage>
        <taxon>Bacteria</taxon>
        <taxon>Pseudomonadati</taxon>
        <taxon>Bacteroidota</taxon>
        <taxon>Cytophagia</taxon>
        <taxon>Cytophagales</taxon>
        <taxon>Microscillaceae</taxon>
        <taxon>Microscilla</taxon>
    </lineage>
</organism>
<comment type="caution">
    <text evidence="10">Lacks conserved residue(s) required for the propagation of feature annotation.</text>
</comment>
<evidence type="ECO:0000256" key="6">
    <source>
        <dbReference type="ARBA" id="ARBA00022679"/>
    </source>
</evidence>
<accession>A1ZP45</accession>
<evidence type="ECO:0000256" key="10">
    <source>
        <dbReference type="HAMAP-Rule" id="MF_00172"/>
    </source>
</evidence>
<dbReference type="EMBL" id="AAWS01000020">
    <property type="protein sequence ID" value="EAY27837.1"/>
    <property type="molecule type" value="Genomic_DNA"/>
</dbReference>
<comment type="similarity">
    <text evidence="3 10">Belongs to the vitamin-B12 independent methionine synthase family.</text>
</comment>
<dbReference type="InterPro" id="IPR002629">
    <property type="entry name" value="Met_Synth_C/arc"/>
</dbReference>
<name>A1ZP45_MICM2</name>
<comment type="caution">
    <text evidence="16">The sequence shown here is derived from an EMBL/GenBank/DDBJ whole genome shotgun (WGS) entry which is preliminary data.</text>
</comment>
<dbReference type="Pfam" id="PF01717">
    <property type="entry name" value="Meth_synt_2"/>
    <property type="match status" value="1"/>
</dbReference>
<dbReference type="GO" id="GO:0032259">
    <property type="term" value="P:methylation"/>
    <property type="evidence" value="ECO:0007669"/>
    <property type="project" value="UniProtKB-KW"/>
</dbReference>
<dbReference type="HAMAP" id="MF_00172">
    <property type="entry name" value="Meth_synth"/>
    <property type="match status" value="1"/>
</dbReference>
<dbReference type="InterPro" id="IPR038071">
    <property type="entry name" value="UROD/MetE-like_sf"/>
</dbReference>
<evidence type="ECO:0000256" key="1">
    <source>
        <dbReference type="ARBA" id="ARBA00002777"/>
    </source>
</evidence>
<feature type="binding site" evidence="12">
    <location>
        <position position="652"/>
    </location>
    <ligand>
        <name>Zn(2+)</name>
        <dbReference type="ChEBI" id="CHEBI:29105"/>
        <label>1</label>
        <note>catalytic</note>
    </ligand>
</feature>
<protein>
    <recommendedName>
        <fullName evidence="10">5-methyltetrahydropteroyltriglutamate--homocysteine methyltransferase</fullName>
        <ecNumber evidence="10">2.1.1.14</ecNumber>
    </recommendedName>
    <alternativeName>
        <fullName evidence="10">Cobalamin-independent methionine synthase</fullName>
    </alternativeName>
    <alternativeName>
        <fullName evidence="10">Methionine synthase, vitamin-B12 independent isozyme</fullName>
    </alternativeName>
</protein>
<proteinExistence type="inferred from homology"/>
<dbReference type="CDD" id="cd03312">
    <property type="entry name" value="CIMS_N_terminal_like"/>
    <property type="match status" value="1"/>
</dbReference>
<feature type="binding site" evidence="10">
    <location>
        <position position="654"/>
    </location>
    <ligand>
        <name>Zn(2+)</name>
        <dbReference type="ChEBI" id="CHEBI:29105"/>
        <note>catalytic</note>
    </ligand>
</feature>
<evidence type="ECO:0000256" key="11">
    <source>
        <dbReference type="PIRSR" id="PIRSR000382-1"/>
    </source>
</evidence>
<dbReference type="EC" id="2.1.1.14" evidence="10"/>
<reference evidence="16 17" key="1">
    <citation type="submission" date="2007-01" db="EMBL/GenBank/DDBJ databases">
        <authorList>
            <person name="Haygood M."/>
            <person name="Podell S."/>
            <person name="Anderson C."/>
            <person name="Hopkinson B."/>
            <person name="Roe K."/>
            <person name="Barbeau K."/>
            <person name="Gaasterland T."/>
            <person name="Ferriera S."/>
            <person name="Johnson J."/>
            <person name="Kravitz S."/>
            <person name="Beeson K."/>
            <person name="Sutton G."/>
            <person name="Rogers Y.-H."/>
            <person name="Friedman R."/>
            <person name="Frazier M."/>
            <person name="Venter J.C."/>
        </authorList>
    </citation>
    <scope>NUCLEOTIDE SEQUENCE [LARGE SCALE GENOMIC DNA]</scope>
    <source>
        <strain evidence="16 17">ATCC 23134</strain>
    </source>
</reference>
<dbReference type="PANTHER" id="PTHR30519">
    <property type="entry name" value="5-METHYLTETRAHYDROPTEROYLTRIGLUTAMATE--HOMOCYSTEINE METHYLTRANSFERASE"/>
    <property type="match status" value="1"/>
</dbReference>
<keyword evidence="6 10" id="KW-0808">Transferase</keyword>
<feature type="binding site" evidence="11">
    <location>
        <position position="18"/>
    </location>
    <ligand>
        <name>5-methyltetrahydropteroyltri-L-glutamate</name>
        <dbReference type="ChEBI" id="CHEBI:58207"/>
    </ligand>
</feature>
<evidence type="ECO:0000259" key="14">
    <source>
        <dbReference type="Pfam" id="PF01717"/>
    </source>
</evidence>
<dbReference type="GO" id="GO:0071265">
    <property type="term" value="P:L-methionine biosynthetic process"/>
    <property type="evidence" value="ECO:0007669"/>
    <property type="project" value="UniProtKB-ARBA"/>
</dbReference>
<evidence type="ECO:0000313" key="16">
    <source>
        <dbReference type="EMBL" id="EAY27837.1"/>
    </source>
</evidence>
<dbReference type="GO" id="GO:0003871">
    <property type="term" value="F:5-methyltetrahydropteroyltriglutamate-homocysteine S-methyltransferase activity"/>
    <property type="evidence" value="ECO:0007669"/>
    <property type="project" value="UniProtKB-UniRule"/>
</dbReference>
<keyword evidence="7 10" id="KW-0479">Metal-binding</keyword>
<dbReference type="InterPro" id="IPR013215">
    <property type="entry name" value="Cbl-indep_Met_Synth_N"/>
</dbReference>
<feature type="binding site" evidence="10 11">
    <location>
        <position position="610"/>
    </location>
    <ligand>
        <name>L-homocysteine</name>
        <dbReference type="ChEBI" id="CHEBI:58199"/>
    </ligand>
</feature>
<evidence type="ECO:0000256" key="4">
    <source>
        <dbReference type="ARBA" id="ARBA00022603"/>
    </source>
</evidence>
<dbReference type="NCBIfam" id="TIGR01371">
    <property type="entry name" value="met_syn_B12ind"/>
    <property type="match status" value="1"/>
</dbReference>
<feature type="binding site" evidence="12">
    <location>
        <position position="737"/>
    </location>
    <ligand>
        <name>Zn(2+)</name>
        <dbReference type="ChEBI" id="CHEBI:29105"/>
        <label>1</label>
        <note>catalytic</note>
    </ligand>
</feature>
<dbReference type="UniPathway" id="UPA00051">
    <property type="reaction ID" value="UER00082"/>
</dbReference>
<feature type="binding site" evidence="10">
    <location>
        <position position="115"/>
    </location>
    <ligand>
        <name>5-methyltetrahydropteroyltri-L-glutamate</name>
        <dbReference type="ChEBI" id="CHEBI:58207"/>
    </ligand>
</feature>